<accession>A0ABP9D316</accession>
<proteinExistence type="predicted"/>
<gene>
    <name evidence="1" type="ORF">GCM10023220_68480</name>
</gene>
<protein>
    <submittedName>
        <fullName evidence="1">Uncharacterized protein</fullName>
    </submittedName>
</protein>
<organism evidence="1 2">
    <name type="scientific">Streptomyces ziwulingensis</name>
    <dbReference type="NCBI Taxonomy" id="1045501"/>
    <lineage>
        <taxon>Bacteria</taxon>
        <taxon>Bacillati</taxon>
        <taxon>Actinomycetota</taxon>
        <taxon>Actinomycetes</taxon>
        <taxon>Kitasatosporales</taxon>
        <taxon>Streptomycetaceae</taxon>
        <taxon>Streptomyces</taxon>
    </lineage>
</organism>
<dbReference type="Proteomes" id="UP001501265">
    <property type="component" value="Unassembled WGS sequence"/>
</dbReference>
<evidence type="ECO:0000313" key="2">
    <source>
        <dbReference type="Proteomes" id="UP001501265"/>
    </source>
</evidence>
<keyword evidence="2" id="KW-1185">Reference proteome</keyword>
<sequence length="81" mass="8738">MTLCQIAIYDCSTRECPACGSQGWVAGDVSAVHVYDGGQVTVSPKEVLLDPYGFHCAACDLEVGTKLLMHMGDLVLQRCLF</sequence>
<evidence type="ECO:0000313" key="1">
    <source>
        <dbReference type="EMBL" id="GAA4824966.1"/>
    </source>
</evidence>
<comment type="caution">
    <text evidence="1">The sequence shown here is derived from an EMBL/GenBank/DDBJ whole genome shotgun (WGS) entry which is preliminary data.</text>
</comment>
<reference evidence="2" key="1">
    <citation type="journal article" date="2019" name="Int. J. Syst. Evol. Microbiol.">
        <title>The Global Catalogue of Microorganisms (GCM) 10K type strain sequencing project: providing services to taxonomists for standard genome sequencing and annotation.</title>
        <authorList>
            <consortium name="The Broad Institute Genomics Platform"/>
            <consortium name="The Broad Institute Genome Sequencing Center for Infectious Disease"/>
            <person name="Wu L."/>
            <person name="Ma J."/>
        </authorList>
    </citation>
    <scope>NUCLEOTIDE SEQUENCE [LARGE SCALE GENOMIC DNA]</scope>
    <source>
        <strain evidence="2">JCM 18081</strain>
    </source>
</reference>
<name>A0ABP9D316_9ACTN</name>
<dbReference type="EMBL" id="BAABIG010000092">
    <property type="protein sequence ID" value="GAA4824966.1"/>
    <property type="molecule type" value="Genomic_DNA"/>
</dbReference>